<dbReference type="AlphaFoldDB" id="A0A9I9EHU2"/>
<evidence type="ECO:0000256" key="1">
    <source>
        <dbReference type="SAM" id="SignalP"/>
    </source>
</evidence>
<reference evidence="2" key="1">
    <citation type="submission" date="2023-03" db="UniProtKB">
        <authorList>
            <consortium name="EnsemblPlants"/>
        </authorList>
    </citation>
    <scope>IDENTIFICATION</scope>
</reference>
<feature type="signal peptide" evidence="1">
    <location>
        <begin position="1"/>
        <end position="29"/>
    </location>
</feature>
<dbReference type="Gramene" id="MELO3C033994.2.1">
    <property type="protein sequence ID" value="MELO3C033994.2.1"/>
    <property type="gene ID" value="MELO3C033994.2"/>
</dbReference>
<protein>
    <recommendedName>
        <fullName evidence="3">Transmembrane protein</fullName>
    </recommendedName>
</protein>
<proteinExistence type="predicted"/>
<evidence type="ECO:0000313" key="2">
    <source>
        <dbReference type="EnsemblPlants" id="MELO3C033994.2.1"/>
    </source>
</evidence>
<feature type="chain" id="PRO_5039889466" description="Transmembrane protein" evidence="1">
    <location>
        <begin position="30"/>
        <end position="68"/>
    </location>
</feature>
<dbReference type="EnsemblPlants" id="MELO3C033994.2.1">
    <property type="protein sequence ID" value="MELO3C033994.2.1"/>
    <property type="gene ID" value="MELO3C033994.2"/>
</dbReference>
<name>A0A9I9EHU2_CUCME</name>
<keyword evidence="1" id="KW-0732">Signal</keyword>
<organism evidence="2">
    <name type="scientific">Cucumis melo</name>
    <name type="common">Muskmelon</name>
    <dbReference type="NCBI Taxonomy" id="3656"/>
    <lineage>
        <taxon>Eukaryota</taxon>
        <taxon>Viridiplantae</taxon>
        <taxon>Streptophyta</taxon>
        <taxon>Embryophyta</taxon>
        <taxon>Tracheophyta</taxon>
        <taxon>Spermatophyta</taxon>
        <taxon>Magnoliopsida</taxon>
        <taxon>eudicotyledons</taxon>
        <taxon>Gunneridae</taxon>
        <taxon>Pentapetalae</taxon>
        <taxon>rosids</taxon>
        <taxon>fabids</taxon>
        <taxon>Cucurbitales</taxon>
        <taxon>Cucurbitaceae</taxon>
        <taxon>Benincaseae</taxon>
        <taxon>Cucumis</taxon>
    </lineage>
</organism>
<sequence length="68" mass="7590">MNSKSLLLALSRTAIFIFFLLLSSIQVHSSRPLKHDHHHHPPSLGVSPVTKLHIYKDYSGPSHRGSGH</sequence>
<accession>A0A9I9EHU2</accession>
<evidence type="ECO:0008006" key="3">
    <source>
        <dbReference type="Google" id="ProtNLM"/>
    </source>
</evidence>